<dbReference type="Pfam" id="PF10544">
    <property type="entry name" value="T5orf172"/>
    <property type="match status" value="1"/>
</dbReference>
<keyword evidence="1" id="KW-0175">Coiled coil</keyword>
<evidence type="ECO:0000259" key="3">
    <source>
        <dbReference type="Pfam" id="PF10544"/>
    </source>
</evidence>
<feature type="compositionally biased region" description="Polar residues" evidence="2">
    <location>
        <begin position="113"/>
        <end position="122"/>
    </location>
</feature>
<evidence type="ECO:0000313" key="4">
    <source>
        <dbReference type="EMBL" id="GJJ77506.1"/>
    </source>
</evidence>
<proteinExistence type="predicted"/>
<evidence type="ECO:0000256" key="1">
    <source>
        <dbReference type="SAM" id="Coils"/>
    </source>
</evidence>
<evidence type="ECO:0000256" key="2">
    <source>
        <dbReference type="SAM" id="MobiDB-lite"/>
    </source>
</evidence>
<keyword evidence="5" id="KW-1185">Reference proteome</keyword>
<feature type="compositionally biased region" description="Basic and acidic residues" evidence="2">
    <location>
        <begin position="81"/>
        <end position="100"/>
    </location>
</feature>
<sequence>MPTTDEKVPDDGQVPSPPTAPSASNTGTVHNPSIEDPHEVPDADDNSATLENECSQTTGGEAEEGSKIEKVVAALDLTHRVENEKATEAADPKAESRSDRPGLSLGQPDSGFFGSTSSSEDASQAEIHRLTEQLCELQLKKDHEVESLKKKLQEKDREIESINKDLEAAKGQFPDLSPRPDFCFAFLDETFEPCPNRPEPDAMMCADHRKFPLLVSTPDNPPTNKGPLFKIPSGAAPQEFPYALGVDLVGSDPTKEDKEKKLKCYYPKCGAVAYKIYYDEDEDKEDVRTPLCRYHNKAGVKPISSFSQELYGNKIYGRFFPEKGIYDSLPAGRLLQQRFSHSNPVTAADHVGYLYIFQVLEKRLQQDRQNSENQNRNLFKIGKTAPGLERRKKQHECKCEKISDFVPFTRGAEETTVLEQSNGELYRYVGLFERLLHGIYVLANDYNCICNVRHGEWFKQGDFNNPKWSLKEAIDIGVPLLERLKKFYPLPEHLKKGPRNSVLAPKDRILAFNAMQDFYKSQELTPE</sequence>
<feature type="compositionally biased region" description="Basic and acidic residues" evidence="2">
    <location>
        <begin position="1"/>
        <end position="10"/>
    </location>
</feature>
<feature type="compositionally biased region" description="Polar residues" evidence="2">
    <location>
        <begin position="46"/>
        <end position="59"/>
    </location>
</feature>
<reference evidence="4" key="2">
    <citation type="journal article" date="2022" name="Microbiol. Resour. Announc.">
        <title>Whole-Genome Sequence of Entomortierella parvispora E1425, a Mucoromycotan Fungus Associated with Burkholderiaceae-Related Endosymbiotic Bacteria.</title>
        <authorList>
            <person name="Herlambang A."/>
            <person name="Guo Y."/>
            <person name="Takashima Y."/>
            <person name="Narisawa K."/>
            <person name="Ohta H."/>
            <person name="Nishizawa T."/>
        </authorList>
    </citation>
    <scope>NUCLEOTIDE SEQUENCE</scope>
    <source>
        <strain evidence="4">E1425</strain>
    </source>
</reference>
<comment type="caution">
    <text evidence="4">The sequence shown here is derived from an EMBL/GenBank/DDBJ whole genome shotgun (WGS) entry which is preliminary data.</text>
</comment>
<evidence type="ECO:0000313" key="5">
    <source>
        <dbReference type="Proteomes" id="UP000827284"/>
    </source>
</evidence>
<feature type="coiled-coil region" evidence="1">
    <location>
        <begin position="145"/>
        <end position="172"/>
    </location>
</feature>
<feature type="domain" description="Bacteriophage T5 Orf172 DNA-binding" evidence="3">
    <location>
        <begin position="352"/>
        <end position="459"/>
    </location>
</feature>
<protein>
    <recommendedName>
        <fullName evidence="3">Bacteriophage T5 Orf172 DNA-binding domain-containing protein</fullName>
    </recommendedName>
</protein>
<reference evidence="4" key="1">
    <citation type="submission" date="2021-11" db="EMBL/GenBank/DDBJ databases">
        <authorList>
            <person name="Herlambang A."/>
            <person name="Guo Y."/>
            <person name="Takashima Y."/>
            <person name="Nishizawa T."/>
        </authorList>
    </citation>
    <scope>NUCLEOTIDE SEQUENCE</scope>
    <source>
        <strain evidence="4">E1425</strain>
    </source>
</reference>
<feature type="region of interest" description="Disordered" evidence="2">
    <location>
        <begin position="81"/>
        <end position="125"/>
    </location>
</feature>
<dbReference type="AlphaFoldDB" id="A0A9P3HJ10"/>
<name>A0A9P3HJ10_9FUNG</name>
<dbReference type="EMBL" id="BQFW01000013">
    <property type="protein sequence ID" value="GJJ77506.1"/>
    <property type="molecule type" value="Genomic_DNA"/>
</dbReference>
<organism evidence="4 5">
    <name type="scientific">Entomortierella parvispora</name>
    <dbReference type="NCBI Taxonomy" id="205924"/>
    <lineage>
        <taxon>Eukaryota</taxon>
        <taxon>Fungi</taxon>
        <taxon>Fungi incertae sedis</taxon>
        <taxon>Mucoromycota</taxon>
        <taxon>Mortierellomycotina</taxon>
        <taxon>Mortierellomycetes</taxon>
        <taxon>Mortierellales</taxon>
        <taxon>Mortierellaceae</taxon>
        <taxon>Entomortierella</taxon>
    </lineage>
</organism>
<feature type="region of interest" description="Disordered" evidence="2">
    <location>
        <begin position="1"/>
        <end position="67"/>
    </location>
</feature>
<dbReference type="Proteomes" id="UP000827284">
    <property type="component" value="Unassembled WGS sequence"/>
</dbReference>
<accession>A0A9P3HJ10</accession>
<gene>
    <name evidence="4" type="ORF">EMPS_09865</name>
</gene>
<dbReference type="InterPro" id="IPR018306">
    <property type="entry name" value="Phage_T5_Orf172_DNA-bd"/>
</dbReference>